<dbReference type="AlphaFoldDB" id="A0A6S6QXV3"/>
<dbReference type="Pfam" id="PF07556">
    <property type="entry name" value="DUF1538"/>
    <property type="match status" value="2"/>
</dbReference>
<proteinExistence type="predicted"/>
<keyword evidence="2" id="KW-1185">Reference proteome</keyword>
<evidence type="ECO:0000313" key="2">
    <source>
        <dbReference type="Proteomes" id="UP000515561"/>
    </source>
</evidence>
<protein>
    <submittedName>
        <fullName evidence="1">Membrane protein</fullName>
    </submittedName>
</protein>
<sequence length="529" mass="56877">MNTNFLLKIKESISAVLPITILVLVLNFTIVPMSTGTLLMFLVGALMLILGMGLFTLGADISMMVMGEKIGSFLAHSRKIWVLIPITFLMGVLITIAEPDLQVLARQTPGVPDPVLIWAVALGVGIFLIAAFLRTLLQIRLSYILIVLYSIVFILAAFAPNNFIAVAFDSGGVTTGPITVPFIMALGIGMAAVRTDKASQEDSFGMVALCSVGPILAVLLLGIFYHPTGSEYSVIKTAESNSFAYIIKEFLHHFPDYMKEVAIALSPILIFFLVFQATVLKIPVKPLIKIMIGLLYTYLGLVLFLTGVNVGFMPAGYFIGGEIISGNYSWLLIPLGMVIGFVIVAAEPAVHVLNKQVEEISEGNITGKSMLLSLSIGVAISVGLAMLRVSTGLSIWYLVVPGYLLAVIMTFFVPPIFTSIAFDSGGVASGPMTATFLLPMAMGACNAVGGDMLLDAFGIVAMVAMTPLITIQALGLLYRFKTKRSQILETASEPGIGEFIFYDLDEYEEDFIDMSADNDTIEGEGTKVI</sequence>
<dbReference type="Proteomes" id="UP000515561">
    <property type="component" value="Chromosome"/>
</dbReference>
<organism evidence="1 2">
    <name type="scientific">Anaerocolumna cellulosilytica</name>
    <dbReference type="NCBI Taxonomy" id="433286"/>
    <lineage>
        <taxon>Bacteria</taxon>
        <taxon>Bacillati</taxon>
        <taxon>Bacillota</taxon>
        <taxon>Clostridia</taxon>
        <taxon>Lachnospirales</taxon>
        <taxon>Lachnospiraceae</taxon>
        <taxon>Anaerocolumna</taxon>
    </lineage>
</organism>
<dbReference type="RefSeq" id="WP_184089796.1">
    <property type="nucleotide sequence ID" value="NZ_AP023367.1"/>
</dbReference>
<name>A0A6S6QXV3_9FIRM</name>
<dbReference type="EMBL" id="AP023367">
    <property type="protein sequence ID" value="BCJ94556.1"/>
    <property type="molecule type" value="Genomic_DNA"/>
</dbReference>
<gene>
    <name evidence="1" type="ORF">acsn021_21250</name>
</gene>
<reference evidence="1 2" key="1">
    <citation type="journal article" date="2016" name="Int. J. Syst. Evol. Microbiol.">
        <title>Descriptions of Anaerotaenia torta gen. nov., sp. nov. and Anaerocolumna cellulosilytica gen. nov., sp. nov. isolated from a methanogenic reactor of cattle waste.</title>
        <authorList>
            <person name="Uek A."/>
            <person name="Ohtaki Y."/>
            <person name="Kaku N."/>
            <person name="Ueki K."/>
        </authorList>
    </citation>
    <scope>NUCLEOTIDE SEQUENCE [LARGE SCALE GENOMIC DNA]</scope>
    <source>
        <strain evidence="1 2">SN021</strain>
    </source>
</reference>
<dbReference type="KEGG" id="acel:acsn021_21250"/>
<dbReference type="InterPro" id="IPR011435">
    <property type="entry name" value="UmpAB"/>
</dbReference>
<accession>A0A6S6QXV3</accession>
<evidence type="ECO:0000313" key="1">
    <source>
        <dbReference type="EMBL" id="BCJ94556.1"/>
    </source>
</evidence>